<dbReference type="GO" id="GO:0050661">
    <property type="term" value="F:NADP binding"/>
    <property type="evidence" value="ECO:0007669"/>
    <property type="project" value="TreeGrafter"/>
</dbReference>
<evidence type="ECO:0000313" key="14">
    <source>
        <dbReference type="EMBL" id="RNA69698.1"/>
    </source>
</evidence>
<dbReference type="PANTHER" id="PTHR43765">
    <property type="entry name" value="2-DEHYDROPANTOATE 2-REDUCTASE-RELATED"/>
    <property type="match status" value="1"/>
</dbReference>
<evidence type="ECO:0000256" key="6">
    <source>
        <dbReference type="ARBA" id="ARBA00022655"/>
    </source>
</evidence>
<dbReference type="GO" id="GO:0008677">
    <property type="term" value="F:2-dehydropantoate 2-reductase activity"/>
    <property type="evidence" value="ECO:0007669"/>
    <property type="project" value="UniProtKB-EC"/>
</dbReference>
<evidence type="ECO:0000256" key="5">
    <source>
        <dbReference type="ARBA" id="ARBA00019465"/>
    </source>
</evidence>
<dbReference type="UniPathway" id="UPA00028">
    <property type="reaction ID" value="UER00004"/>
</dbReference>
<evidence type="ECO:0000313" key="15">
    <source>
        <dbReference type="Proteomes" id="UP000278746"/>
    </source>
</evidence>
<dbReference type="SUPFAM" id="SSF48179">
    <property type="entry name" value="6-phosphogluconate dehydrogenase C-terminal domain-like"/>
    <property type="match status" value="1"/>
</dbReference>
<keyword evidence="7 11" id="KW-0521">NADP</keyword>
<evidence type="ECO:0000259" key="12">
    <source>
        <dbReference type="Pfam" id="PF02558"/>
    </source>
</evidence>
<evidence type="ECO:0000256" key="3">
    <source>
        <dbReference type="ARBA" id="ARBA00007870"/>
    </source>
</evidence>
<keyword evidence="15" id="KW-1185">Reference proteome</keyword>
<dbReference type="GO" id="GO:0015940">
    <property type="term" value="P:pantothenate biosynthetic process"/>
    <property type="evidence" value="ECO:0007669"/>
    <property type="project" value="UniProtKB-UniPathway"/>
</dbReference>
<comment type="similarity">
    <text evidence="3 11">Belongs to the ketopantoate reductase family.</text>
</comment>
<reference evidence="14 15" key="1">
    <citation type="submission" date="2018-10" db="EMBL/GenBank/DDBJ databases">
        <title>Bacillus Keqinensis sp. nov., a moderately halophilic bacterium isolated from a saline-alkaline lake.</title>
        <authorList>
            <person name="Wang H."/>
        </authorList>
    </citation>
    <scope>NUCLEOTIDE SEQUENCE [LARGE SCALE GENOMIC DNA]</scope>
    <source>
        <strain evidence="14 15">KQ-3</strain>
    </source>
</reference>
<comment type="function">
    <text evidence="1 11">Catalyzes the NADPH-dependent reduction of ketopantoate into pantoic acid.</text>
</comment>
<dbReference type="InterPro" id="IPR003710">
    <property type="entry name" value="ApbA"/>
</dbReference>
<dbReference type="OrthoDB" id="9800163at2"/>
<feature type="domain" description="Ketopantoate reductase C-terminal" evidence="13">
    <location>
        <begin position="181"/>
        <end position="296"/>
    </location>
</feature>
<dbReference type="InterPro" id="IPR013332">
    <property type="entry name" value="KPR_N"/>
</dbReference>
<keyword evidence="8 11" id="KW-0560">Oxidoreductase</keyword>
<dbReference type="InterPro" id="IPR013752">
    <property type="entry name" value="KPA_reductase"/>
</dbReference>
<dbReference type="Pfam" id="PF02558">
    <property type="entry name" value="ApbA"/>
    <property type="match status" value="1"/>
</dbReference>
<dbReference type="PANTHER" id="PTHR43765:SF2">
    <property type="entry name" value="2-DEHYDROPANTOATE 2-REDUCTASE"/>
    <property type="match status" value="1"/>
</dbReference>
<dbReference type="InterPro" id="IPR013328">
    <property type="entry name" value="6PGD_dom2"/>
</dbReference>
<comment type="caution">
    <text evidence="14">The sequence shown here is derived from an EMBL/GenBank/DDBJ whole genome shotgun (WGS) entry which is preliminary data.</text>
</comment>
<dbReference type="Gene3D" id="3.40.50.720">
    <property type="entry name" value="NAD(P)-binding Rossmann-like Domain"/>
    <property type="match status" value="1"/>
</dbReference>
<name>A0A3M7TVP1_9BACI</name>
<evidence type="ECO:0000256" key="11">
    <source>
        <dbReference type="RuleBase" id="RU362068"/>
    </source>
</evidence>
<organism evidence="14 15">
    <name type="scientific">Alteribacter keqinensis</name>
    <dbReference type="NCBI Taxonomy" id="2483800"/>
    <lineage>
        <taxon>Bacteria</taxon>
        <taxon>Bacillati</taxon>
        <taxon>Bacillota</taxon>
        <taxon>Bacilli</taxon>
        <taxon>Bacillales</taxon>
        <taxon>Bacillaceae</taxon>
        <taxon>Alteribacter</taxon>
    </lineage>
</organism>
<comment type="catalytic activity">
    <reaction evidence="10 11">
        <text>(R)-pantoate + NADP(+) = 2-dehydropantoate + NADPH + H(+)</text>
        <dbReference type="Rhea" id="RHEA:16233"/>
        <dbReference type="ChEBI" id="CHEBI:11561"/>
        <dbReference type="ChEBI" id="CHEBI:15378"/>
        <dbReference type="ChEBI" id="CHEBI:15980"/>
        <dbReference type="ChEBI" id="CHEBI:57783"/>
        <dbReference type="ChEBI" id="CHEBI:58349"/>
        <dbReference type="EC" id="1.1.1.169"/>
    </reaction>
</comment>
<evidence type="ECO:0000256" key="1">
    <source>
        <dbReference type="ARBA" id="ARBA00002919"/>
    </source>
</evidence>
<sequence>MKVAVIGAGAVGMLLSAFALKAGIKVSLFTKREEQSIRLNHSGLTLIQSNQDNPETLSRGLSAQPISSWTTEGLDAVIVSVKQLHLDEVLGILSKKRIKVPVIFALNGMGHMEKAQVSLKDAPLYGSVLTHGAKRSTDYEGVIHTGKGTWKAGSWRGESETVEFLMKKLQEAGFFSSCEENIEKLMEEKLAVNAVINPLTALYQVKNGALLDNPLFKENARAVFKEITKVIPFKWETVERVIVNTRKNHSSMHEDIRLGRETEVDAITGYLLSLAEKRQVTMPLVSFLHHSIKGVERSYDDDR</sequence>
<dbReference type="Proteomes" id="UP000278746">
    <property type="component" value="Unassembled WGS sequence"/>
</dbReference>
<dbReference type="InterPro" id="IPR008927">
    <property type="entry name" value="6-PGluconate_DH-like_C_sf"/>
</dbReference>
<dbReference type="EMBL" id="RHIB01000001">
    <property type="protein sequence ID" value="RNA69698.1"/>
    <property type="molecule type" value="Genomic_DNA"/>
</dbReference>
<evidence type="ECO:0000256" key="2">
    <source>
        <dbReference type="ARBA" id="ARBA00004994"/>
    </source>
</evidence>
<dbReference type="Gene3D" id="1.10.1040.10">
    <property type="entry name" value="N-(1-d-carboxylethyl)-l-norvaline Dehydrogenase, domain 2"/>
    <property type="match status" value="1"/>
</dbReference>
<evidence type="ECO:0000256" key="9">
    <source>
        <dbReference type="ARBA" id="ARBA00032024"/>
    </source>
</evidence>
<accession>A0A3M7TVP1</accession>
<protein>
    <recommendedName>
        <fullName evidence="5 11">2-dehydropantoate 2-reductase</fullName>
        <ecNumber evidence="4 11">1.1.1.169</ecNumber>
    </recommendedName>
    <alternativeName>
        <fullName evidence="9 11">Ketopantoate reductase</fullName>
    </alternativeName>
</protein>
<dbReference type="GO" id="GO:0005737">
    <property type="term" value="C:cytoplasm"/>
    <property type="evidence" value="ECO:0007669"/>
    <property type="project" value="TreeGrafter"/>
</dbReference>
<dbReference type="AlphaFoldDB" id="A0A3M7TVP1"/>
<dbReference type="InterPro" id="IPR036291">
    <property type="entry name" value="NAD(P)-bd_dom_sf"/>
</dbReference>
<evidence type="ECO:0000259" key="13">
    <source>
        <dbReference type="Pfam" id="PF08546"/>
    </source>
</evidence>
<dbReference type="RefSeq" id="WP_122897213.1">
    <property type="nucleotide sequence ID" value="NZ_RHIB01000001.1"/>
</dbReference>
<dbReference type="Pfam" id="PF08546">
    <property type="entry name" value="ApbA_C"/>
    <property type="match status" value="1"/>
</dbReference>
<evidence type="ECO:0000256" key="8">
    <source>
        <dbReference type="ARBA" id="ARBA00023002"/>
    </source>
</evidence>
<evidence type="ECO:0000256" key="7">
    <source>
        <dbReference type="ARBA" id="ARBA00022857"/>
    </source>
</evidence>
<gene>
    <name evidence="14" type="ORF">EBO34_07120</name>
</gene>
<keyword evidence="6 11" id="KW-0566">Pantothenate biosynthesis</keyword>
<dbReference type="SUPFAM" id="SSF51735">
    <property type="entry name" value="NAD(P)-binding Rossmann-fold domains"/>
    <property type="match status" value="1"/>
</dbReference>
<dbReference type="NCBIfam" id="TIGR00745">
    <property type="entry name" value="apbA_panE"/>
    <property type="match status" value="1"/>
</dbReference>
<proteinExistence type="inferred from homology"/>
<comment type="pathway">
    <text evidence="2 11">Cofactor biosynthesis; (R)-pantothenate biosynthesis; (R)-pantoate from 3-methyl-2-oxobutanoate: step 2/2.</text>
</comment>
<feature type="domain" description="Ketopantoate reductase N-terminal" evidence="12">
    <location>
        <begin position="3"/>
        <end position="156"/>
    </location>
</feature>
<dbReference type="InterPro" id="IPR050838">
    <property type="entry name" value="Ketopantoate_reductase"/>
</dbReference>
<dbReference type="EC" id="1.1.1.169" evidence="4 11"/>
<evidence type="ECO:0000256" key="10">
    <source>
        <dbReference type="ARBA" id="ARBA00048793"/>
    </source>
</evidence>
<dbReference type="PRINTS" id="PR00420">
    <property type="entry name" value="RNGMNOXGNASE"/>
</dbReference>
<evidence type="ECO:0000256" key="4">
    <source>
        <dbReference type="ARBA" id="ARBA00013014"/>
    </source>
</evidence>